<dbReference type="AlphaFoldDB" id="A0A183L0L8"/>
<name>A0A183L0L8_9TREM</name>
<evidence type="ECO:0000313" key="2">
    <source>
        <dbReference type="Proteomes" id="UP000279833"/>
    </source>
</evidence>
<dbReference type="Proteomes" id="UP000279833">
    <property type="component" value="Unassembled WGS sequence"/>
</dbReference>
<reference evidence="3" key="1">
    <citation type="submission" date="2016-06" db="UniProtKB">
        <authorList>
            <consortium name="WormBaseParasite"/>
        </authorList>
    </citation>
    <scope>IDENTIFICATION</scope>
</reference>
<dbReference type="EMBL" id="UZAK01045225">
    <property type="protein sequence ID" value="VDP73638.1"/>
    <property type="molecule type" value="Genomic_DNA"/>
</dbReference>
<keyword evidence="2" id="KW-1185">Reference proteome</keyword>
<sequence>MENKQSNKDQSELHQLQFRDDLVSFSLVDCLLVYSPFTQFDSLFWVDSHQSIWITIFLC</sequence>
<evidence type="ECO:0000313" key="1">
    <source>
        <dbReference type="EMBL" id="VDP73638.1"/>
    </source>
</evidence>
<gene>
    <name evidence="1" type="ORF">SCUD_LOCUS20868</name>
</gene>
<reference evidence="1 2" key="2">
    <citation type="submission" date="2018-11" db="EMBL/GenBank/DDBJ databases">
        <authorList>
            <consortium name="Pathogen Informatics"/>
        </authorList>
    </citation>
    <scope>NUCLEOTIDE SEQUENCE [LARGE SCALE GENOMIC DNA]</scope>
    <source>
        <strain evidence="1">Dakar</strain>
        <strain evidence="2">Dakar, Senegal</strain>
    </source>
</reference>
<organism evidence="3">
    <name type="scientific">Schistosoma curassoni</name>
    <dbReference type="NCBI Taxonomy" id="6186"/>
    <lineage>
        <taxon>Eukaryota</taxon>
        <taxon>Metazoa</taxon>
        <taxon>Spiralia</taxon>
        <taxon>Lophotrochozoa</taxon>
        <taxon>Platyhelminthes</taxon>
        <taxon>Trematoda</taxon>
        <taxon>Digenea</taxon>
        <taxon>Strigeidida</taxon>
        <taxon>Schistosomatoidea</taxon>
        <taxon>Schistosomatidae</taxon>
        <taxon>Schistosoma</taxon>
    </lineage>
</organism>
<accession>A0A183L0L8</accession>
<dbReference type="WBParaSite" id="SCUD_0002087001-mRNA-1">
    <property type="protein sequence ID" value="SCUD_0002087001-mRNA-1"/>
    <property type="gene ID" value="SCUD_0002087001"/>
</dbReference>
<proteinExistence type="predicted"/>
<protein>
    <submittedName>
        <fullName evidence="3">Ovule protein</fullName>
    </submittedName>
</protein>
<evidence type="ECO:0000313" key="3">
    <source>
        <dbReference type="WBParaSite" id="SCUD_0002087001-mRNA-1"/>
    </source>
</evidence>